<dbReference type="Gene3D" id="3.30.470.20">
    <property type="entry name" value="ATP-grasp fold, B domain"/>
    <property type="match status" value="1"/>
</dbReference>
<reference evidence="1 2" key="1">
    <citation type="submission" date="2014-03" db="EMBL/GenBank/DDBJ databases">
        <title>Selection and divergence in the genomes of co-occurring obligate luminous symbionts with specific hosts.</title>
        <authorList>
            <person name="Hendry T.A."/>
            <person name="de Wet J.R."/>
            <person name="Dunlap P.V."/>
        </authorList>
    </citation>
    <scope>NUCLEOTIDE SEQUENCE [LARGE SCALE GENOMIC DNA]</scope>
    <source>
        <strain evidence="1 2">Ppalp.1</strain>
        <plasmid evidence="1">pPB002</plasmid>
    </source>
</reference>
<dbReference type="PANTHER" id="PTHR21621">
    <property type="entry name" value="RIBOSOMAL PROTEIN S6 MODIFICATION PROTEIN"/>
    <property type="match status" value="1"/>
</dbReference>
<dbReference type="GO" id="GO:0018169">
    <property type="term" value="F:ribosomal S6-glutamic acid ligase activity"/>
    <property type="evidence" value="ECO:0007669"/>
    <property type="project" value="TreeGrafter"/>
</dbReference>
<name>A0A084CMD1_9GAMM</name>
<evidence type="ECO:0000313" key="2">
    <source>
        <dbReference type="Proteomes" id="UP000053784"/>
    </source>
</evidence>
<protein>
    <recommendedName>
        <fullName evidence="3">ATP-grasp domain-containing protein</fullName>
    </recommendedName>
</protein>
<geneLocation type="plasmid" evidence="1">
    <name>pPB002</name>
</geneLocation>
<organism evidence="1 2">
    <name type="scientific">Candidatus Photodesmus blepharonis</name>
    <dbReference type="NCBI Taxonomy" id="1179155"/>
    <lineage>
        <taxon>Bacteria</taxon>
        <taxon>Pseudomonadati</taxon>
        <taxon>Pseudomonadota</taxon>
        <taxon>Gammaproteobacteria</taxon>
        <taxon>Vibrionales</taxon>
        <taxon>Vibrionaceae</taxon>
        <taxon>Candidatus Photodesmus</taxon>
    </lineage>
</organism>
<accession>A0A084CMD1</accession>
<dbReference type="AlphaFoldDB" id="A0A084CMD1"/>
<proteinExistence type="predicted"/>
<dbReference type="SUPFAM" id="SSF56059">
    <property type="entry name" value="Glutathione synthetase ATP-binding domain-like"/>
    <property type="match status" value="1"/>
</dbReference>
<dbReference type="GO" id="GO:0009432">
    <property type="term" value="P:SOS response"/>
    <property type="evidence" value="ECO:0007669"/>
    <property type="project" value="TreeGrafter"/>
</dbReference>
<dbReference type="OrthoDB" id="583309at2"/>
<comment type="caution">
    <text evidence="1">The sequence shown here is derived from an EMBL/GenBank/DDBJ whole genome shotgun (WGS) entry which is preliminary data.</text>
</comment>
<dbReference type="GeneID" id="39477677"/>
<evidence type="ECO:0008006" key="3">
    <source>
        <dbReference type="Google" id="ProtNLM"/>
    </source>
</evidence>
<dbReference type="PANTHER" id="PTHR21621:SF0">
    <property type="entry name" value="BETA-CITRYLGLUTAMATE SYNTHASE B-RELATED"/>
    <property type="match status" value="1"/>
</dbReference>
<sequence length="354" mass="41078">MKVHIFSDFDDYHAVAVHWGLKKLGVQSNIIPGISYKIDSSISFLFPEKKYKIGTKLIEPCDSAWIRRPVPPITHPDTDPLDKKFSNHEYKDAFIGLLHRLESLKLCVNSYSEEEKFENKPFQLGMAVDSKFLVPKTLMTNHPDNARKFIRSLTSECVYKAFKPHVWESKEENTHSKTRTFKITEKDLLDDFVVQSTPLILQEYIDKAFDTRVVVMGKLITAVKIISKNQKDEAPTDWRPALHINFKMDVKEIEVPENIKESIHTFMKHSDLSFTCLDFSVDKFSNWWFLESNANGQFLWIDYENKGMNLLSKFCSFLASGDKGFESFKFDNSITLDKFKKSEEFNLAIKKMKG</sequence>
<dbReference type="GO" id="GO:0005737">
    <property type="term" value="C:cytoplasm"/>
    <property type="evidence" value="ECO:0007669"/>
    <property type="project" value="TreeGrafter"/>
</dbReference>
<dbReference type="RefSeq" id="WP_034414977.1">
    <property type="nucleotide sequence ID" value="NZ_JGVK01000030.1"/>
</dbReference>
<dbReference type="Proteomes" id="UP000053784">
    <property type="component" value="Unassembled WGS sequence"/>
</dbReference>
<dbReference type="EMBL" id="JGVK01000030">
    <property type="protein sequence ID" value="KEY90960.1"/>
    <property type="molecule type" value="Genomic_DNA"/>
</dbReference>
<keyword evidence="2" id="KW-1185">Reference proteome</keyword>
<evidence type="ECO:0000313" key="1">
    <source>
        <dbReference type="EMBL" id="KEY90960.1"/>
    </source>
</evidence>
<keyword evidence="1" id="KW-0614">Plasmid</keyword>
<gene>
    <name evidence="1" type="ORF">CF67_29013</name>
</gene>